<evidence type="ECO:0000259" key="4">
    <source>
        <dbReference type="PROSITE" id="PS50006"/>
    </source>
</evidence>
<dbReference type="SUPFAM" id="SSF49879">
    <property type="entry name" value="SMAD/FHA domain"/>
    <property type="match status" value="1"/>
</dbReference>
<reference evidence="6" key="1">
    <citation type="submission" date="2022-07" db="EMBL/GenBank/DDBJ databases">
        <authorList>
            <person name="Trinca V."/>
            <person name="Uliana J.V.C."/>
            <person name="Torres T.T."/>
            <person name="Ward R.J."/>
            <person name="Monesi N."/>
        </authorList>
    </citation>
    <scope>NUCLEOTIDE SEQUENCE</scope>
    <source>
        <strain evidence="6">HSMRA1968</strain>
        <tissue evidence="6">Whole embryos</tissue>
    </source>
</reference>
<name>A0A9Q0NGD1_9DIPT</name>
<feature type="compositionally biased region" description="Low complexity" evidence="3">
    <location>
        <begin position="1"/>
        <end position="17"/>
    </location>
</feature>
<protein>
    <submittedName>
        <fullName evidence="6">Ovarian-specific serine/threonine-protein kinase Lok</fullName>
    </submittedName>
</protein>
<dbReference type="Gene3D" id="1.10.510.10">
    <property type="entry name" value="Transferase(Phosphotransferase) domain 1"/>
    <property type="match status" value="1"/>
</dbReference>
<dbReference type="FunFam" id="1.10.510.10:FF:000571">
    <property type="entry name" value="Maternal embryonic leucine zipper kinase"/>
    <property type="match status" value="1"/>
</dbReference>
<evidence type="ECO:0000313" key="6">
    <source>
        <dbReference type="EMBL" id="KAJ6649758.1"/>
    </source>
</evidence>
<dbReference type="Pfam" id="PF00069">
    <property type="entry name" value="Pkinase"/>
    <property type="match status" value="1"/>
</dbReference>
<dbReference type="OrthoDB" id="40902at2759"/>
<keyword evidence="1" id="KW-0547">Nucleotide-binding</keyword>
<dbReference type="Proteomes" id="UP001151699">
    <property type="component" value="Chromosome A"/>
</dbReference>
<dbReference type="SMART" id="SM00240">
    <property type="entry name" value="FHA"/>
    <property type="match status" value="1"/>
</dbReference>
<dbReference type="GO" id="GO:0004672">
    <property type="term" value="F:protein kinase activity"/>
    <property type="evidence" value="ECO:0007669"/>
    <property type="project" value="InterPro"/>
</dbReference>
<feature type="compositionally biased region" description="Basic and acidic residues" evidence="3">
    <location>
        <begin position="23"/>
        <end position="32"/>
    </location>
</feature>
<dbReference type="GO" id="GO:0005524">
    <property type="term" value="F:ATP binding"/>
    <property type="evidence" value="ECO:0007669"/>
    <property type="project" value="UniProtKB-KW"/>
</dbReference>
<accession>A0A9Q0NGD1</accession>
<comment type="caution">
    <text evidence="6">The sequence shown here is derived from an EMBL/GenBank/DDBJ whole genome shotgun (WGS) entry which is preliminary data.</text>
</comment>
<dbReference type="InterPro" id="IPR008271">
    <property type="entry name" value="Ser/Thr_kinase_AS"/>
</dbReference>
<feature type="region of interest" description="Disordered" evidence="3">
    <location>
        <begin position="1"/>
        <end position="35"/>
    </location>
</feature>
<dbReference type="PANTHER" id="PTHR24347">
    <property type="entry name" value="SERINE/THREONINE-PROTEIN KINASE"/>
    <property type="match status" value="1"/>
</dbReference>
<dbReference type="SUPFAM" id="SSF56112">
    <property type="entry name" value="Protein kinase-like (PK-like)"/>
    <property type="match status" value="1"/>
</dbReference>
<dbReference type="InterPro" id="IPR000253">
    <property type="entry name" value="FHA_dom"/>
</dbReference>
<sequence>MTDSQSDLTQTQTQDGDWFSSQENRDIGEPRKPWGRITPRKIMIKRLGNQSVTLQESLSASFDLYNDSFIIGRDQKCQWTITAQDVPPKFWDRISKEHCKITKDLSDATNPVFIEDLSRNGTFLNGELIGIYEKRILKSDDVVSFNEPGNKIFHFDNSYQESYGVPEDIFQLYHIGRQLGSGAQGLVRLVIERKTCQTFAMKSVQKNGSANTLGSVNDERIHREVDIMRSLNHRNIIRCYDIIMKPNAVYMFLQFMEGGDLLHRIQREKYLTVDTSKFYFQQLCQAVKYLHDQNITHRDIKPDNILLLNNEDRTNLKLSDFGLSKLLQENSLLQTMCGTPLYVSPEILVTAGRGTYTNKVDIWSLGVVLYAMLSGHLPFCNEGNTVAQTLIKSGKFNFDKERFNYVPETAKELIRQMLTVNPVNRPSIDDVLMHPWLKDEEKHFFDNDFLLSILYTDEEMRQPPAKRRRIE</sequence>
<keyword evidence="7" id="KW-1185">Reference proteome</keyword>
<dbReference type="PROSITE" id="PS50006">
    <property type="entry name" value="FHA_DOMAIN"/>
    <property type="match status" value="1"/>
</dbReference>
<gene>
    <name evidence="6" type="primary">lok</name>
    <name evidence="6" type="ORF">Bhyg_04998</name>
</gene>
<dbReference type="AlphaFoldDB" id="A0A9Q0NGD1"/>
<dbReference type="Gene3D" id="2.60.200.20">
    <property type="match status" value="1"/>
</dbReference>
<dbReference type="Pfam" id="PF00498">
    <property type="entry name" value="FHA"/>
    <property type="match status" value="1"/>
</dbReference>
<dbReference type="InterPro" id="IPR000719">
    <property type="entry name" value="Prot_kinase_dom"/>
</dbReference>
<keyword evidence="2" id="KW-0067">ATP-binding</keyword>
<evidence type="ECO:0000313" key="7">
    <source>
        <dbReference type="Proteomes" id="UP001151699"/>
    </source>
</evidence>
<keyword evidence="6" id="KW-0418">Kinase</keyword>
<dbReference type="EMBL" id="WJQU01000001">
    <property type="protein sequence ID" value="KAJ6649758.1"/>
    <property type="molecule type" value="Genomic_DNA"/>
</dbReference>
<organism evidence="6 7">
    <name type="scientific">Pseudolycoriella hygida</name>
    <dbReference type="NCBI Taxonomy" id="35572"/>
    <lineage>
        <taxon>Eukaryota</taxon>
        <taxon>Metazoa</taxon>
        <taxon>Ecdysozoa</taxon>
        <taxon>Arthropoda</taxon>
        <taxon>Hexapoda</taxon>
        <taxon>Insecta</taxon>
        <taxon>Pterygota</taxon>
        <taxon>Neoptera</taxon>
        <taxon>Endopterygota</taxon>
        <taxon>Diptera</taxon>
        <taxon>Nematocera</taxon>
        <taxon>Sciaroidea</taxon>
        <taxon>Sciaridae</taxon>
        <taxon>Pseudolycoriella</taxon>
    </lineage>
</organism>
<evidence type="ECO:0000256" key="2">
    <source>
        <dbReference type="ARBA" id="ARBA00022840"/>
    </source>
</evidence>
<feature type="domain" description="FHA" evidence="4">
    <location>
        <begin position="69"/>
        <end position="129"/>
    </location>
</feature>
<evidence type="ECO:0000259" key="5">
    <source>
        <dbReference type="PROSITE" id="PS50011"/>
    </source>
</evidence>
<proteinExistence type="predicted"/>
<dbReference type="PROSITE" id="PS50011">
    <property type="entry name" value="PROTEIN_KINASE_DOM"/>
    <property type="match status" value="1"/>
</dbReference>
<feature type="domain" description="Protein kinase" evidence="5">
    <location>
        <begin position="173"/>
        <end position="437"/>
    </location>
</feature>
<keyword evidence="6" id="KW-0808">Transferase</keyword>
<dbReference type="InterPro" id="IPR008984">
    <property type="entry name" value="SMAD_FHA_dom_sf"/>
</dbReference>
<evidence type="ECO:0000256" key="1">
    <source>
        <dbReference type="ARBA" id="ARBA00022741"/>
    </source>
</evidence>
<dbReference type="PROSITE" id="PS00108">
    <property type="entry name" value="PROTEIN_KINASE_ST"/>
    <property type="match status" value="1"/>
</dbReference>
<evidence type="ECO:0000256" key="3">
    <source>
        <dbReference type="SAM" id="MobiDB-lite"/>
    </source>
</evidence>
<dbReference type="InterPro" id="IPR011009">
    <property type="entry name" value="Kinase-like_dom_sf"/>
</dbReference>
<dbReference type="SMART" id="SM00220">
    <property type="entry name" value="S_TKc"/>
    <property type="match status" value="1"/>
</dbReference>